<comment type="caution">
    <text evidence="15">The sequence shown here is derived from an EMBL/GenBank/DDBJ whole genome shotgun (WGS) entry which is preliminary data.</text>
</comment>
<accession>A0A437LE80</accession>
<keyword evidence="5" id="KW-0597">Phosphoprotein</keyword>
<proteinExistence type="predicted"/>
<dbReference type="InterPro" id="IPR050428">
    <property type="entry name" value="TCS_sensor_his_kinase"/>
</dbReference>
<dbReference type="PRINTS" id="PR00344">
    <property type="entry name" value="BCTRLSENSOR"/>
</dbReference>
<dbReference type="RefSeq" id="WP_127683563.1">
    <property type="nucleotide sequence ID" value="NZ_SACM01000004.1"/>
</dbReference>
<dbReference type="InterPro" id="IPR003661">
    <property type="entry name" value="HisK_dim/P_dom"/>
</dbReference>
<keyword evidence="7 12" id="KW-0812">Transmembrane</keyword>
<dbReference type="InterPro" id="IPR029151">
    <property type="entry name" value="Sensor-like_sf"/>
</dbReference>
<evidence type="ECO:0000256" key="2">
    <source>
        <dbReference type="ARBA" id="ARBA00004651"/>
    </source>
</evidence>
<evidence type="ECO:0000256" key="9">
    <source>
        <dbReference type="ARBA" id="ARBA00022989"/>
    </source>
</evidence>
<evidence type="ECO:0000259" key="13">
    <source>
        <dbReference type="PROSITE" id="PS50109"/>
    </source>
</evidence>
<evidence type="ECO:0000256" key="6">
    <source>
        <dbReference type="ARBA" id="ARBA00022679"/>
    </source>
</evidence>
<dbReference type="PANTHER" id="PTHR45436">
    <property type="entry name" value="SENSOR HISTIDINE KINASE YKOH"/>
    <property type="match status" value="1"/>
</dbReference>
<comment type="subcellular location">
    <subcellularLocation>
        <location evidence="2">Cell membrane</location>
        <topology evidence="2">Multi-pass membrane protein</topology>
    </subcellularLocation>
</comment>
<evidence type="ECO:0000256" key="10">
    <source>
        <dbReference type="ARBA" id="ARBA00023012"/>
    </source>
</evidence>
<evidence type="ECO:0000313" key="15">
    <source>
        <dbReference type="EMBL" id="RVT83599.1"/>
    </source>
</evidence>
<dbReference type="InterPro" id="IPR036890">
    <property type="entry name" value="HATPase_C_sf"/>
</dbReference>
<dbReference type="GO" id="GO:0005886">
    <property type="term" value="C:plasma membrane"/>
    <property type="evidence" value="ECO:0007669"/>
    <property type="project" value="UniProtKB-SubCell"/>
</dbReference>
<dbReference type="Gene3D" id="1.10.287.130">
    <property type="match status" value="1"/>
</dbReference>
<feature type="transmembrane region" description="Helical" evidence="12">
    <location>
        <begin position="185"/>
        <end position="209"/>
    </location>
</feature>
<keyword evidence="10" id="KW-0902">Two-component regulatory system</keyword>
<keyword evidence="6" id="KW-0808">Transferase</keyword>
<keyword evidence="9 12" id="KW-1133">Transmembrane helix</keyword>
<dbReference type="CDD" id="cd00075">
    <property type="entry name" value="HATPase"/>
    <property type="match status" value="1"/>
</dbReference>
<gene>
    <name evidence="15" type="primary">creC</name>
    <name evidence="15" type="ORF">EOD73_13540</name>
</gene>
<evidence type="ECO:0000259" key="14">
    <source>
        <dbReference type="PROSITE" id="PS50885"/>
    </source>
</evidence>
<dbReference type="EC" id="2.7.13.3" evidence="3"/>
<keyword evidence="4" id="KW-1003">Cell membrane</keyword>
<dbReference type="InterPro" id="IPR036097">
    <property type="entry name" value="HisK_dim/P_sf"/>
</dbReference>
<dbReference type="SUPFAM" id="SSF103190">
    <property type="entry name" value="Sensory domain-like"/>
    <property type="match status" value="1"/>
</dbReference>
<dbReference type="PANTHER" id="PTHR45436:SF10">
    <property type="entry name" value="HISTIDINE KINASE"/>
    <property type="match status" value="1"/>
</dbReference>
<dbReference type="SMART" id="SM00387">
    <property type="entry name" value="HATPase_c"/>
    <property type="match status" value="1"/>
</dbReference>
<dbReference type="SUPFAM" id="SSF47384">
    <property type="entry name" value="Homodimeric domain of signal transducing histidine kinase"/>
    <property type="match status" value="1"/>
</dbReference>
<feature type="domain" description="HAMP" evidence="14">
    <location>
        <begin position="205"/>
        <end position="255"/>
    </location>
</feature>
<dbReference type="GO" id="GO:0000155">
    <property type="term" value="F:phosphorelay sensor kinase activity"/>
    <property type="evidence" value="ECO:0007669"/>
    <property type="project" value="InterPro"/>
</dbReference>
<dbReference type="Pfam" id="PF02518">
    <property type="entry name" value="HATPase_c"/>
    <property type="match status" value="1"/>
</dbReference>
<dbReference type="NCBIfam" id="NF008312">
    <property type="entry name" value="PRK11100.1"/>
    <property type="match status" value="1"/>
</dbReference>
<name>A0A437LE80_9BURK</name>
<dbReference type="CDD" id="cd00082">
    <property type="entry name" value="HisKA"/>
    <property type="match status" value="1"/>
</dbReference>
<dbReference type="InterPro" id="IPR003660">
    <property type="entry name" value="HAMP_dom"/>
</dbReference>
<evidence type="ECO:0000256" key="12">
    <source>
        <dbReference type="SAM" id="Phobius"/>
    </source>
</evidence>
<dbReference type="PROSITE" id="PS50109">
    <property type="entry name" value="HIS_KIN"/>
    <property type="match status" value="1"/>
</dbReference>
<evidence type="ECO:0000256" key="11">
    <source>
        <dbReference type="ARBA" id="ARBA00023136"/>
    </source>
</evidence>
<dbReference type="OrthoDB" id="9806130at2"/>
<evidence type="ECO:0000256" key="3">
    <source>
        <dbReference type="ARBA" id="ARBA00012438"/>
    </source>
</evidence>
<feature type="domain" description="Histidine kinase" evidence="13">
    <location>
        <begin position="262"/>
        <end position="474"/>
    </location>
</feature>
<keyword evidence="8 15" id="KW-0418">Kinase</keyword>
<dbReference type="Pfam" id="PF00512">
    <property type="entry name" value="HisKA"/>
    <property type="match status" value="1"/>
</dbReference>
<keyword evidence="11 12" id="KW-0472">Membrane</keyword>
<dbReference type="CDD" id="cd18773">
    <property type="entry name" value="PDC1_HK_sensor"/>
    <property type="match status" value="1"/>
</dbReference>
<evidence type="ECO:0000256" key="7">
    <source>
        <dbReference type="ARBA" id="ARBA00022692"/>
    </source>
</evidence>
<dbReference type="AlphaFoldDB" id="A0A437LE80"/>
<evidence type="ECO:0000256" key="5">
    <source>
        <dbReference type="ARBA" id="ARBA00022553"/>
    </source>
</evidence>
<dbReference type="EMBL" id="SACM01000004">
    <property type="protein sequence ID" value="RVT83599.1"/>
    <property type="molecule type" value="Genomic_DNA"/>
</dbReference>
<dbReference type="PROSITE" id="PS50885">
    <property type="entry name" value="HAMP"/>
    <property type="match status" value="1"/>
</dbReference>
<protein>
    <recommendedName>
        <fullName evidence="3">histidine kinase</fullName>
        <ecNumber evidence="3">2.7.13.3</ecNumber>
    </recommendedName>
</protein>
<sequence>MHLGFRVLLAFFVLSGLTAWFILRVVLGEVKPNVREVMEDLLVDTANLVAEMAADDLAAGRDLAPLAARLQRFGQRELNAQIWGLQKERLDLRIYLTDAQGRVLIDTGSPSAVGQDYGRWNDVLRTLRGEYGARATRTQPEDDATLVLQVAAPVRDAQGRVIGVASVGKPVASLAPLIARTEHRVWRLGLALLGASLLLGGAVTAWLVWNVRRLRTYATQVQAGSALQAPVLAGELGELAQAMDAMRRRLEGRDDWERRVRALTHELKSPLTGLRGAGELLQEPLPDADRERFARQVVEQSDRLHALVERLLALSKLEAQGAPSTTPTRLDEALRQALRELRPRCEQRELRVVELQPWPAVTVDADPEALALLLHNLLGNAVDFAPTGSAIELDLQRHGLDATLSLRDHGPGVPEALLAQLGEPFVASTKPDGRKGSGLGLAIARQVATLHRGRLAFDNAQPGFRARFTLPSHSP</sequence>
<dbReference type="InterPro" id="IPR005467">
    <property type="entry name" value="His_kinase_dom"/>
</dbReference>
<dbReference type="SUPFAM" id="SSF55874">
    <property type="entry name" value="ATPase domain of HSP90 chaperone/DNA topoisomerase II/histidine kinase"/>
    <property type="match status" value="1"/>
</dbReference>
<dbReference type="SMART" id="SM00388">
    <property type="entry name" value="HisKA"/>
    <property type="match status" value="1"/>
</dbReference>
<evidence type="ECO:0000256" key="1">
    <source>
        <dbReference type="ARBA" id="ARBA00000085"/>
    </source>
</evidence>
<evidence type="ECO:0000313" key="16">
    <source>
        <dbReference type="Proteomes" id="UP000288587"/>
    </source>
</evidence>
<comment type="catalytic activity">
    <reaction evidence="1">
        <text>ATP + protein L-histidine = ADP + protein N-phospho-L-histidine.</text>
        <dbReference type="EC" id="2.7.13.3"/>
    </reaction>
</comment>
<reference evidence="15 16" key="1">
    <citation type="submission" date="2019-01" db="EMBL/GenBank/DDBJ databases">
        <authorList>
            <person name="Chen W.-M."/>
        </authorList>
    </citation>
    <scope>NUCLEOTIDE SEQUENCE [LARGE SCALE GENOMIC DNA]</scope>
    <source>
        <strain evidence="15 16">CCP-18</strain>
    </source>
</reference>
<organism evidence="15 16">
    <name type="scientific">Inhella crocodyli</name>
    <dbReference type="NCBI Taxonomy" id="2499851"/>
    <lineage>
        <taxon>Bacteria</taxon>
        <taxon>Pseudomonadati</taxon>
        <taxon>Pseudomonadota</taxon>
        <taxon>Betaproteobacteria</taxon>
        <taxon>Burkholderiales</taxon>
        <taxon>Sphaerotilaceae</taxon>
        <taxon>Inhella</taxon>
    </lineage>
</organism>
<dbReference type="Gene3D" id="3.30.565.10">
    <property type="entry name" value="Histidine kinase-like ATPase, C-terminal domain"/>
    <property type="match status" value="1"/>
</dbReference>
<evidence type="ECO:0000256" key="8">
    <source>
        <dbReference type="ARBA" id="ARBA00022777"/>
    </source>
</evidence>
<dbReference type="Proteomes" id="UP000288587">
    <property type="component" value="Unassembled WGS sequence"/>
</dbReference>
<keyword evidence="16" id="KW-1185">Reference proteome</keyword>
<dbReference type="Gene3D" id="3.30.450.20">
    <property type="entry name" value="PAS domain"/>
    <property type="match status" value="1"/>
</dbReference>
<evidence type="ECO:0000256" key="4">
    <source>
        <dbReference type="ARBA" id="ARBA00022475"/>
    </source>
</evidence>
<dbReference type="InterPro" id="IPR004358">
    <property type="entry name" value="Sig_transdc_His_kin-like_C"/>
</dbReference>
<dbReference type="InterPro" id="IPR003594">
    <property type="entry name" value="HATPase_dom"/>
</dbReference>